<protein>
    <submittedName>
        <fullName evidence="2">Uncharacterized protein</fullName>
    </submittedName>
</protein>
<dbReference type="Proteomes" id="UP000324800">
    <property type="component" value="Unassembled WGS sequence"/>
</dbReference>
<evidence type="ECO:0000313" key="3">
    <source>
        <dbReference type="Proteomes" id="UP000324800"/>
    </source>
</evidence>
<evidence type="ECO:0000313" key="2">
    <source>
        <dbReference type="EMBL" id="KAA6393593.1"/>
    </source>
</evidence>
<name>A0A5J4WG33_9EUKA</name>
<dbReference type="InterPro" id="IPR011989">
    <property type="entry name" value="ARM-like"/>
</dbReference>
<dbReference type="InterPro" id="IPR016024">
    <property type="entry name" value="ARM-type_fold"/>
</dbReference>
<organism evidence="2 3">
    <name type="scientific">Streblomastix strix</name>
    <dbReference type="NCBI Taxonomy" id="222440"/>
    <lineage>
        <taxon>Eukaryota</taxon>
        <taxon>Metamonada</taxon>
        <taxon>Preaxostyla</taxon>
        <taxon>Oxymonadida</taxon>
        <taxon>Streblomastigidae</taxon>
        <taxon>Streblomastix</taxon>
    </lineage>
</organism>
<keyword evidence="1" id="KW-0175">Coiled coil</keyword>
<dbReference type="InterPro" id="IPR000225">
    <property type="entry name" value="Armadillo"/>
</dbReference>
<dbReference type="Gene3D" id="1.25.10.10">
    <property type="entry name" value="Leucine-rich Repeat Variant"/>
    <property type="match status" value="2"/>
</dbReference>
<reference evidence="2 3" key="1">
    <citation type="submission" date="2019-03" db="EMBL/GenBank/DDBJ databases">
        <title>Single cell metagenomics reveals metabolic interactions within the superorganism composed of flagellate Streblomastix strix and complex community of Bacteroidetes bacteria on its surface.</title>
        <authorList>
            <person name="Treitli S.C."/>
            <person name="Kolisko M."/>
            <person name="Husnik F."/>
            <person name="Keeling P."/>
            <person name="Hampl V."/>
        </authorList>
    </citation>
    <scope>NUCLEOTIDE SEQUENCE [LARGE SCALE GENOMIC DNA]</scope>
    <source>
        <strain evidence="2">ST1C</strain>
    </source>
</reference>
<accession>A0A5J4WG33</accession>
<feature type="coiled-coil region" evidence="1">
    <location>
        <begin position="187"/>
        <end position="235"/>
    </location>
</feature>
<dbReference type="AlphaFoldDB" id="A0A5J4WG33"/>
<sequence>MDNRIQVDTAQLQEEDPIKIQNNSQELFLYETTISMISLLHKSNSEEFDWPIICDSLIAMILSPFEDVSNFGKQQLTSLLDQNKISVSELLSVNYIDRSIEVLQRMLPSYQQSSSSTAVPSSIIIMNILSILEQMLTIASERIPISIKLLEVLEQMKNEIKIISIQIKIQMLLSGFEYIWEINKESKTDQDDSIDQLEQQIEESERMRIQIEQETIRIQQQCVNAEQEKKEADERTFIALQMKMDEEKRRIQAEQSVIISEQKIIDIEQKLRLFCDRVKIEGQEMEDLIRGINIQQDSTEMKLSDWIEMKKGLEQEECGTDDQKQLIRQKKQQICQKILSLFVGKSNDEPKKVAIEAGIIEALIKLIMTYSLDQITISQVWALYIFTYSTDEICELLFSKNPYLALLKLLNHPNIFIVNRAISSIYNILLFRIPAGDSISHPHFGSMEACQGIQKLFTLYQRNLNKHTKDFAALTIAQTFKARELPSGQIRHEIITHLIQLLSGEDDFSRKASKQNLQGLSQNAVNLTEIMDAVDLQSITNNLRRPLIGNEEEKRIILLQQEGNCDLLSVILEKRKNDELRKTIINSGIVDALLQIFLNYDLVFVTRPFTTLLFNLSTPSSNETNILIYRKNPYPALIRLLDHLENVIVDDSSAIIFNILLSESNASNLQAPHPHMPFVDSCNGIQKLFDAFNRPDLEKVNKETIVFCIGHLYQGREITNQEMRKQIIAYLKSLVTDGDDWAKNSAKWRLNGLNCCVANRLEIKANGFEIPT</sequence>
<evidence type="ECO:0000256" key="1">
    <source>
        <dbReference type="SAM" id="Coils"/>
    </source>
</evidence>
<comment type="caution">
    <text evidence="2">The sequence shown here is derived from an EMBL/GenBank/DDBJ whole genome shotgun (WGS) entry which is preliminary data.</text>
</comment>
<dbReference type="SMART" id="SM00185">
    <property type="entry name" value="ARM"/>
    <property type="match status" value="2"/>
</dbReference>
<dbReference type="EMBL" id="SNRW01002189">
    <property type="protein sequence ID" value="KAA6393593.1"/>
    <property type="molecule type" value="Genomic_DNA"/>
</dbReference>
<dbReference type="SUPFAM" id="SSF48371">
    <property type="entry name" value="ARM repeat"/>
    <property type="match status" value="1"/>
</dbReference>
<proteinExistence type="predicted"/>
<gene>
    <name evidence="2" type="ORF">EZS28_010878</name>
</gene>